<dbReference type="InterPro" id="IPR032710">
    <property type="entry name" value="NTF2-like_dom_sf"/>
</dbReference>
<dbReference type="RefSeq" id="WP_067960265.1">
    <property type="nucleotide sequence ID" value="NZ_CP015005.1"/>
</dbReference>
<dbReference type="Proteomes" id="UP000577697">
    <property type="component" value="Unassembled WGS sequence"/>
</dbReference>
<dbReference type="Gene3D" id="3.10.450.50">
    <property type="match status" value="1"/>
</dbReference>
<dbReference type="InterPro" id="IPR027843">
    <property type="entry name" value="DUF4440"/>
</dbReference>
<accession>A0AAC8YNL9</accession>
<dbReference type="AlphaFoldDB" id="A0AAC8YNL9"/>
<evidence type="ECO:0000313" key="5">
    <source>
        <dbReference type="Proteomes" id="UP000577697"/>
    </source>
</evidence>
<organism evidence="2 4">
    <name type="scientific">Aminobacter aminovorans</name>
    <name type="common">Chelatobacter heintzii</name>
    <dbReference type="NCBI Taxonomy" id="83263"/>
    <lineage>
        <taxon>Bacteria</taxon>
        <taxon>Pseudomonadati</taxon>
        <taxon>Pseudomonadota</taxon>
        <taxon>Alphaproteobacteria</taxon>
        <taxon>Hyphomicrobiales</taxon>
        <taxon>Phyllobacteriaceae</taxon>
        <taxon>Aminobacter</taxon>
    </lineage>
</organism>
<evidence type="ECO:0000313" key="4">
    <source>
        <dbReference type="Proteomes" id="UP000075755"/>
    </source>
</evidence>
<dbReference type="KEGG" id="aak:AA2016_2750"/>
<evidence type="ECO:0000313" key="3">
    <source>
        <dbReference type="EMBL" id="MBB3703976.1"/>
    </source>
</evidence>
<sequence>MDDRSEIVELALAWAEAIVANDAAAIGPFMADDWVIIGPDGATARADFLGLVASGDLTHDMMHTVGDARVAFYGATAVYTARVINNGHIRGQRFAADEWTSDVFVRDGTGWKCVLSHVTPAAQGQADID</sequence>
<dbReference type="Pfam" id="PF14534">
    <property type="entry name" value="DUF4440"/>
    <property type="match status" value="1"/>
</dbReference>
<evidence type="ECO:0000259" key="1">
    <source>
        <dbReference type="Pfam" id="PF14534"/>
    </source>
</evidence>
<evidence type="ECO:0000313" key="2">
    <source>
        <dbReference type="EMBL" id="AMS41675.1"/>
    </source>
</evidence>
<keyword evidence="5" id="KW-1185">Reference proteome</keyword>
<dbReference type="Proteomes" id="UP000075755">
    <property type="component" value="Chromosome"/>
</dbReference>
<reference evidence="3 5" key="2">
    <citation type="submission" date="2020-08" db="EMBL/GenBank/DDBJ databases">
        <title>Genomic Encyclopedia of Type Strains, Phase IV (KMG-IV): sequencing the most valuable type-strain genomes for metagenomic binning, comparative biology and taxonomic classification.</title>
        <authorList>
            <person name="Goeker M."/>
        </authorList>
    </citation>
    <scope>NUCLEOTIDE SEQUENCE [LARGE SCALE GENOMIC DNA]</scope>
    <source>
        <strain evidence="3 5">DSM 10368</strain>
    </source>
</reference>
<feature type="domain" description="DUF4440" evidence="1">
    <location>
        <begin position="7"/>
        <end position="113"/>
    </location>
</feature>
<gene>
    <name evidence="2" type="ORF">AA2016_2750</name>
    <name evidence="3" type="ORF">FHS67_000270</name>
</gene>
<dbReference type="SUPFAM" id="SSF54427">
    <property type="entry name" value="NTF2-like"/>
    <property type="match status" value="1"/>
</dbReference>
<dbReference type="EMBL" id="CP015005">
    <property type="protein sequence ID" value="AMS41675.1"/>
    <property type="molecule type" value="Genomic_DNA"/>
</dbReference>
<protein>
    <submittedName>
        <fullName evidence="3">Ketosteroid isomerase-like protein</fullName>
    </submittedName>
</protein>
<dbReference type="EMBL" id="JACICB010000001">
    <property type="protein sequence ID" value="MBB3703976.1"/>
    <property type="molecule type" value="Genomic_DNA"/>
</dbReference>
<reference evidence="2 4" key="1">
    <citation type="submission" date="2016-03" db="EMBL/GenBank/DDBJ databases">
        <title>Complete genome of Aminobacter aminovorans KCTC 2477.</title>
        <authorList>
            <person name="Kim K.M."/>
        </authorList>
    </citation>
    <scope>NUCLEOTIDE SEQUENCE [LARGE SCALE GENOMIC DNA]</scope>
    <source>
        <strain evidence="2 4">KCTC 2477</strain>
    </source>
</reference>
<proteinExistence type="predicted"/>
<name>A0AAC8YNL9_AMIAI</name>